<organism evidence="1 2">
    <name type="scientific">Plasmodium malariae</name>
    <dbReference type="NCBI Taxonomy" id="5858"/>
    <lineage>
        <taxon>Eukaryota</taxon>
        <taxon>Sar</taxon>
        <taxon>Alveolata</taxon>
        <taxon>Apicomplexa</taxon>
        <taxon>Aconoidasida</taxon>
        <taxon>Haemosporida</taxon>
        <taxon>Plasmodiidae</taxon>
        <taxon>Plasmodium</taxon>
        <taxon>Plasmodium (Plasmodium)</taxon>
    </lineage>
</organism>
<feature type="non-terminal residue" evidence="1">
    <location>
        <position position="172"/>
    </location>
</feature>
<name>A0A1A8WS42_PLAMA</name>
<dbReference type="Proteomes" id="UP000078597">
    <property type="component" value="Unassembled WGS sequence"/>
</dbReference>
<dbReference type="AlphaFoldDB" id="A0A1A8WS42"/>
<evidence type="ECO:0008006" key="3">
    <source>
        <dbReference type="Google" id="ProtNLM"/>
    </source>
</evidence>
<dbReference type="EMBL" id="FLQW01002984">
    <property type="protein sequence ID" value="SBS94681.1"/>
    <property type="molecule type" value="Genomic_DNA"/>
</dbReference>
<protein>
    <recommendedName>
        <fullName evidence="3">PIR Superfamily Protein</fullName>
    </recommendedName>
</protein>
<reference evidence="2" key="1">
    <citation type="submission" date="2016-05" db="EMBL/GenBank/DDBJ databases">
        <authorList>
            <person name="Naeem Raeece"/>
        </authorList>
    </citation>
    <scope>NUCLEOTIDE SEQUENCE [LARGE SCALE GENOMIC DNA]</scope>
</reference>
<evidence type="ECO:0000313" key="1">
    <source>
        <dbReference type="EMBL" id="SBS94681.1"/>
    </source>
</evidence>
<sequence>MESCSSWDYTGFGSGTSQYLGKKEFKQALKQIPSRTTSLKTKTSKNEFRDGCLKLADYLIKIKDKPPDYTDPNRWVPVLKNHFGHKFKELSQHGGCPMIFEQKDRDLLELKYDALDFCEKNNEYQKKLNAFKKRGSSTYNCNNDAKCISECTEYSTWFISKKKYFEEKKGLT</sequence>
<gene>
    <name evidence="1" type="ORF">PMALA_044420</name>
</gene>
<accession>A0A1A8WS42</accession>
<evidence type="ECO:0000313" key="2">
    <source>
        <dbReference type="Proteomes" id="UP000078597"/>
    </source>
</evidence>
<proteinExistence type="predicted"/>